<dbReference type="AlphaFoldDB" id="A0ABD2ZDB5"/>
<sequence>MKNSSNLERSEGSKCETVSAVIQEISSLYSDLFSASHPSIFDEVLDEIPTYMDQQSHPNSSRVSDKEKEFIPSYPQVVEPAPVAARESGFSPQSLTIQADSLLNLNWQPYLERVEIHSKKQHNIGLEHFGIPLIQPSSPDTNRILLDNSCMEELSMISAISFVTNQLKDDNQTKLRPPKEAMQKILKGQSDGTLSIPNIIVQLACNRRKDFDLLMQFGKELNAKYNNPTNLVEASLGMVVFFEIIMANLSSGAGRVPWLLDATICRIKDLLHLRAFHFNHTFREANCVADKLTKLGSHDIHCNLHFSSHNSPSCIRGLLNLDPIGFPYVQTKHNAST</sequence>
<proteinExistence type="predicted"/>
<gene>
    <name evidence="1" type="ORF">ACH5RR_023212</name>
</gene>
<comment type="caution">
    <text evidence="1">The sequence shown here is derived from an EMBL/GenBank/DDBJ whole genome shotgun (WGS) entry which is preliminary data.</text>
</comment>
<reference evidence="1 2" key="1">
    <citation type="submission" date="2024-11" db="EMBL/GenBank/DDBJ databases">
        <title>A near-complete genome assembly of Cinchona calisaya.</title>
        <authorList>
            <person name="Lian D.C."/>
            <person name="Zhao X.W."/>
            <person name="Wei L."/>
        </authorList>
    </citation>
    <scope>NUCLEOTIDE SEQUENCE [LARGE SCALE GENOMIC DNA]</scope>
    <source>
        <tissue evidence="1">Nenye</tissue>
    </source>
</reference>
<evidence type="ECO:0000313" key="2">
    <source>
        <dbReference type="Proteomes" id="UP001630127"/>
    </source>
</evidence>
<keyword evidence="2" id="KW-1185">Reference proteome</keyword>
<dbReference type="EMBL" id="JBJUIK010000010">
    <property type="protein sequence ID" value="KAL3516310.1"/>
    <property type="molecule type" value="Genomic_DNA"/>
</dbReference>
<accession>A0ABD2ZDB5</accession>
<protein>
    <recommendedName>
        <fullName evidence="3">RNase H type-1 domain-containing protein</fullName>
    </recommendedName>
</protein>
<dbReference type="Proteomes" id="UP001630127">
    <property type="component" value="Unassembled WGS sequence"/>
</dbReference>
<name>A0ABD2ZDB5_9GENT</name>
<evidence type="ECO:0000313" key="1">
    <source>
        <dbReference type="EMBL" id="KAL3516310.1"/>
    </source>
</evidence>
<evidence type="ECO:0008006" key="3">
    <source>
        <dbReference type="Google" id="ProtNLM"/>
    </source>
</evidence>
<organism evidence="1 2">
    <name type="scientific">Cinchona calisaya</name>
    <dbReference type="NCBI Taxonomy" id="153742"/>
    <lineage>
        <taxon>Eukaryota</taxon>
        <taxon>Viridiplantae</taxon>
        <taxon>Streptophyta</taxon>
        <taxon>Embryophyta</taxon>
        <taxon>Tracheophyta</taxon>
        <taxon>Spermatophyta</taxon>
        <taxon>Magnoliopsida</taxon>
        <taxon>eudicotyledons</taxon>
        <taxon>Gunneridae</taxon>
        <taxon>Pentapetalae</taxon>
        <taxon>asterids</taxon>
        <taxon>lamiids</taxon>
        <taxon>Gentianales</taxon>
        <taxon>Rubiaceae</taxon>
        <taxon>Cinchonoideae</taxon>
        <taxon>Cinchoneae</taxon>
        <taxon>Cinchona</taxon>
    </lineage>
</organism>